<reference evidence="4 5" key="1">
    <citation type="journal article" date="2016" name="Mol. Biol. Evol.">
        <title>Genome-Wide Survey of Gut Fungi (Harpellales) Reveals the First Horizontally Transferred Ubiquitin Gene from a Mosquito Host.</title>
        <authorList>
            <person name="Wang Y."/>
            <person name="White M.M."/>
            <person name="Kvist S."/>
            <person name="Moncalvo J.M."/>
        </authorList>
    </citation>
    <scope>NUCLEOTIDE SEQUENCE [LARGE SCALE GENOMIC DNA]</scope>
    <source>
        <strain evidence="4 5">ALG-7-W6</strain>
    </source>
</reference>
<keyword evidence="5" id="KW-1185">Reference proteome</keyword>
<dbReference type="InterPro" id="IPR036875">
    <property type="entry name" value="Znf_CCHC_sf"/>
</dbReference>
<feature type="compositionally biased region" description="Polar residues" evidence="2">
    <location>
        <begin position="115"/>
        <end position="124"/>
    </location>
</feature>
<name>A0A1R0H4F6_9FUNG</name>
<evidence type="ECO:0000259" key="3">
    <source>
        <dbReference type="PROSITE" id="PS50158"/>
    </source>
</evidence>
<comment type="caution">
    <text evidence="4">The sequence shown here is derived from an EMBL/GenBank/DDBJ whole genome shotgun (WGS) entry which is preliminary data.</text>
</comment>
<dbReference type="PROSITE" id="PS50158">
    <property type="entry name" value="ZF_CCHC"/>
    <property type="match status" value="1"/>
</dbReference>
<dbReference type="GO" id="GO:0003676">
    <property type="term" value="F:nucleic acid binding"/>
    <property type="evidence" value="ECO:0007669"/>
    <property type="project" value="InterPro"/>
</dbReference>
<dbReference type="InterPro" id="IPR001878">
    <property type="entry name" value="Znf_CCHC"/>
</dbReference>
<keyword evidence="1" id="KW-0863">Zinc-finger</keyword>
<keyword evidence="1" id="KW-0479">Metal-binding</keyword>
<evidence type="ECO:0000313" key="5">
    <source>
        <dbReference type="Proteomes" id="UP000187455"/>
    </source>
</evidence>
<dbReference type="InterPro" id="IPR032567">
    <property type="entry name" value="RTL1-rel"/>
</dbReference>
<dbReference type="OrthoDB" id="5582182at2759"/>
<sequence length="188" mass="21001">MGLYFWARPEVFNDDRNIILYIEAHLTGSTTIWSVSTCATEFRTITRDSGFDQFALVDQFLRGLNDNVMNFMIMSDLPNELEGNVDIAIRIDNRLTSSTFLRHGNTEISPRDYPRTSQAASQYTPAAPEPNRNDSGSSIEIDAVTSIFQPPLSQQEKQRSRNQGICLYCGNPDHIADSCPEKASSGKG</sequence>
<dbReference type="PANTHER" id="PTHR15503">
    <property type="entry name" value="LDOC1 RELATED"/>
    <property type="match status" value="1"/>
</dbReference>
<dbReference type="Proteomes" id="UP000187455">
    <property type="component" value="Unassembled WGS sequence"/>
</dbReference>
<dbReference type="STRING" id="133383.A0A1R0H4F6"/>
<keyword evidence="1" id="KW-0862">Zinc</keyword>
<feature type="domain" description="CCHC-type" evidence="3">
    <location>
        <begin position="166"/>
        <end position="181"/>
    </location>
</feature>
<feature type="region of interest" description="Disordered" evidence="2">
    <location>
        <begin position="103"/>
        <end position="137"/>
    </location>
</feature>
<accession>A0A1R0H4F6</accession>
<evidence type="ECO:0000256" key="1">
    <source>
        <dbReference type="PROSITE-ProRule" id="PRU00047"/>
    </source>
</evidence>
<gene>
    <name evidence="4" type="ORF">AYI68_g1848</name>
</gene>
<proteinExistence type="predicted"/>
<organism evidence="4 5">
    <name type="scientific">Smittium mucronatum</name>
    <dbReference type="NCBI Taxonomy" id="133383"/>
    <lineage>
        <taxon>Eukaryota</taxon>
        <taxon>Fungi</taxon>
        <taxon>Fungi incertae sedis</taxon>
        <taxon>Zoopagomycota</taxon>
        <taxon>Kickxellomycotina</taxon>
        <taxon>Harpellomycetes</taxon>
        <taxon>Harpellales</taxon>
        <taxon>Legeriomycetaceae</taxon>
        <taxon>Smittium</taxon>
    </lineage>
</organism>
<dbReference type="SUPFAM" id="SSF57756">
    <property type="entry name" value="Retrovirus zinc finger-like domains"/>
    <property type="match status" value="1"/>
</dbReference>
<protein>
    <submittedName>
        <fullName evidence="4">Retrotransposon-derived protein PEG10</fullName>
    </submittedName>
</protein>
<dbReference type="GO" id="GO:0008270">
    <property type="term" value="F:zinc ion binding"/>
    <property type="evidence" value="ECO:0007669"/>
    <property type="project" value="UniProtKB-KW"/>
</dbReference>
<dbReference type="AlphaFoldDB" id="A0A1R0H4F6"/>
<evidence type="ECO:0000256" key="2">
    <source>
        <dbReference type="SAM" id="MobiDB-lite"/>
    </source>
</evidence>
<evidence type="ECO:0000313" key="4">
    <source>
        <dbReference type="EMBL" id="OLY83997.1"/>
    </source>
</evidence>
<dbReference type="PANTHER" id="PTHR15503:SF22">
    <property type="entry name" value="TRANSPOSON TY3-I GAG POLYPROTEIN"/>
    <property type="match status" value="1"/>
</dbReference>
<dbReference type="EMBL" id="LSSL01000665">
    <property type="protein sequence ID" value="OLY83997.1"/>
    <property type="molecule type" value="Genomic_DNA"/>
</dbReference>